<sequence length="148" mass="16944">MDCVRIQSSLCHRKSWKYDVFLSFRGETRFNFTDHLFAALHRHGILAFRNDTKLKKGGPISAGLLEAIEGSQVLIVVFSMNYASSTWCLQELANIADCIQETGQCVLPVFYDVSPSEVRKQSGNYDSAFKEHEERFKDDAEMMEQLPR</sequence>
<keyword evidence="3" id="KW-0520">NAD</keyword>
<organism evidence="6 7">
    <name type="scientific">Stylosanthes scabra</name>
    <dbReference type="NCBI Taxonomy" id="79078"/>
    <lineage>
        <taxon>Eukaryota</taxon>
        <taxon>Viridiplantae</taxon>
        <taxon>Streptophyta</taxon>
        <taxon>Embryophyta</taxon>
        <taxon>Tracheophyta</taxon>
        <taxon>Spermatophyta</taxon>
        <taxon>Magnoliopsida</taxon>
        <taxon>eudicotyledons</taxon>
        <taxon>Gunneridae</taxon>
        <taxon>Pentapetalae</taxon>
        <taxon>rosids</taxon>
        <taxon>fabids</taxon>
        <taxon>Fabales</taxon>
        <taxon>Fabaceae</taxon>
        <taxon>Papilionoideae</taxon>
        <taxon>50 kb inversion clade</taxon>
        <taxon>dalbergioids sensu lato</taxon>
        <taxon>Dalbergieae</taxon>
        <taxon>Pterocarpus clade</taxon>
        <taxon>Stylosanthes</taxon>
    </lineage>
</organism>
<comment type="caution">
    <text evidence="6">The sequence shown here is derived from an EMBL/GenBank/DDBJ whole genome shotgun (WGS) entry which is preliminary data.</text>
</comment>
<evidence type="ECO:0000313" key="6">
    <source>
        <dbReference type="EMBL" id="MED6111125.1"/>
    </source>
</evidence>
<protein>
    <recommendedName>
        <fullName evidence="1">ADP-ribosyl cyclase/cyclic ADP-ribose hydrolase</fullName>
        <ecNumber evidence="1">3.2.2.6</ecNumber>
    </recommendedName>
</protein>
<dbReference type="PROSITE" id="PS50104">
    <property type="entry name" value="TIR"/>
    <property type="match status" value="1"/>
</dbReference>
<comment type="catalytic activity">
    <reaction evidence="4">
        <text>NAD(+) + H2O = ADP-D-ribose + nicotinamide + H(+)</text>
        <dbReference type="Rhea" id="RHEA:16301"/>
        <dbReference type="ChEBI" id="CHEBI:15377"/>
        <dbReference type="ChEBI" id="CHEBI:15378"/>
        <dbReference type="ChEBI" id="CHEBI:17154"/>
        <dbReference type="ChEBI" id="CHEBI:57540"/>
        <dbReference type="ChEBI" id="CHEBI:57967"/>
        <dbReference type="EC" id="3.2.2.6"/>
    </reaction>
    <physiologicalReaction direction="left-to-right" evidence="4">
        <dbReference type="Rhea" id="RHEA:16302"/>
    </physiologicalReaction>
</comment>
<reference evidence="6 7" key="1">
    <citation type="journal article" date="2023" name="Plants (Basel)">
        <title>Bridging the Gap: Combining Genomics and Transcriptomics Approaches to Understand Stylosanthes scabra, an Orphan Legume from the Brazilian Caatinga.</title>
        <authorList>
            <person name="Ferreira-Neto J.R.C."/>
            <person name="da Silva M.D."/>
            <person name="Binneck E."/>
            <person name="de Melo N.F."/>
            <person name="da Silva R.H."/>
            <person name="de Melo A.L.T.M."/>
            <person name="Pandolfi V."/>
            <person name="Bustamante F.O."/>
            <person name="Brasileiro-Vidal A.C."/>
            <person name="Benko-Iseppon A.M."/>
        </authorList>
    </citation>
    <scope>NUCLEOTIDE SEQUENCE [LARGE SCALE GENOMIC DNA]</scope>
    <source>
        <tissue evidence="6">Leaves</tissue>
    </source>
</reference>
<name>A0ABU6QHK5_9FABA</name>
<dbReference type="PANTHER" id="PTHR32009:SF39">
    <property type="entry name" value="TIR DOMAIN-CONTAINING PROTEIN"/>
    <property type="match status" value="1"/>
</dbReference>
<dbReference type="EC" id="3.2.2.6" evidence="1"/>
<dbReference type="EMBL" id="JASCZI010000335">
    <property type="protein sequence ID" value="MED6111125.1"/>
    <property type="molecule type" value="Genomic_DNA"/>
</dbReference>
<evidence type="ECO:0000256" key="3">
    <source>
        <dbReference type="ARBA" id="ARBA00023027"/>
    </source>
</evidence>
<dbReference type="Pfam" id="PF01582">
    <property type="entry name" value="TIR"/>
    <property type="match status" value="1"/>
</dbReference>
<dbReference type="InterPro" id="IPR035897">
    <property type="entry name" value="Toll_tir_struct_dom_sf"/>
</dbReference>
<keyword evidence="7" id="KW-1185">Reference proteome</keyword>
<dbReference type="SUPFAM" id="SSF52200">
    <property type="entry name" value="Toll/Interleukin receptor TIR domain"/>
    <property type="match status" value="1"/>
</dbReference>
<dbReference type="Proteomes" id="UP001341840">
    <property type="component" value="Unassembled WGS sequence"/>
</dbReference>
<evidence type="ECO:0000256" key="4">
    <source>
        <dbReference type="ARBA" id="ARBA00047304"/>
    </source>
</evidence>
<dbReference type="SMART" id="SM00255">
    <property type="entry name" value="TIR"/>
    <property type="match status" value="1"/>
</dbReference>
<dbReference type="InterPro" id="IPR000157">
    <property type="entry name" value="TIR_dom"/>
</dbReference>
<dbReference type="PANTHER" id="PTHR32009">
    <property type="entry name" value="TMV RESISTANCE PROTEIN N-LIKE"/>
    <property type="match status" value="1"/>
</dbReference>
<evidence type="ECO:0000259" key="5">
    <source>
        <dbReference type="PROSITE" id="PS50104"/>
    </source>
</evidence>
<evidence type="ECO:0000256" key="2">
    <source>
        <dbReference type="ARBA" id="ARBA00022801"/>
    </source>
</evidence>
<feature type="domain" description="TIR" evidence="5">
    <location>
        <begin position="16"/>
        <end position="148"/>
    </location>
</feature>
<dbReference type="Gene3D" id="3.40.50.10140">
    <property type="entry name" value="Toll/interleukin-1 receptor homology (TIR) domain"/>
    <property type="match status" value="1"/>
</dbReference>
<keyword evidence="2" id="KW-0378">Hydrolase</keyword>
<accession>A0ABU6QHK5</accession>
<evidence type="ECO:0000256" key="1">
    <source>
        <dbReference type="ARBA" id="ARBA00011982"/>
    </source>
</evidence>
<gene>
    <name evidence="6" type="ORF">PIB30_049633</name>
</gene>
<proteinExistence type="predicted"/>
<evidence type="ECO:0000313" key="7">
    <source>
        <dbReference type="Proteomes" id="UP001341840"/>
    </source>
</evidence>